<proteinExistence type="predicted"/>
<evidence type="ECO:0000313" key="2">
    <source>
        <dbReference type="EMBL" id="MFI6497458.1"/>
    </source>
</evidence>
<evidence type="ECO:0000313" key="3">
    <source>
        <dbReference type="Proteomes" id="UP001612741"/>
    </source>
</evidence>
<reference evidence="2 3" key="1">
    <citation type="submission" date="2024-10" db="EMBL/GenBank/DDBJ databases">
        <title>The Natural Products Discovery Center: Release of the First 8490 Sequenced Strains for Exploring Actinobacteria Biosynthetic Diversity.</title>
        <authorList>
            <person name="Kalkreuter E."/>
            <person name="Kautsar S.A."/>
            <person name="Yang D."/>
            <person name="Bader C.D."/>
            <person name="Teijaro C.N."/>
            <person name="Fluegel L."/>
            <person name="Davis C.M."/>
            <person name="Simpson J.R."/>
            <person name="Lauterbach L."/>
            <person name="Steele A.D."/>
            <person name="Gui C."/>
            <person name="Meng S."/>
            <person name="Li G."/>
            <person name="Viehrig K."/>
            <person name="Ye F."/>
            <person name="Su P."/>
            <person name="Kiefer A.F."/>
            <person name="Nichols A."/>
            <person name="Cepeda A.J."/>
            <person name="Yan W."/>
            <person name="Fan B."/>
            <person name="Jiang Y."/>
            <person name="Adhikari A."/>
            <person name="Zheng C.-J."/>
            <person name="Schuster L."/>
            <person name="Cowan T.M."/>
            <person name="Smanski M.J."/>
            <person name="Chevrette M.G."/>
            <person name="De Carvalho L.P.S."/>
            <person name="Shen B."/>
        </authorList>
    </citation>
    <scope>NUCLEOTIDE SEQUENCE [LARGE SCALE GENOMIC DNA]</scope>
    <source>
        <strain evidence="2 3">NPDC050545</strain>
    </source>
</reference>
<organism evidence="2 3">
    <name type="scientific">Nonomuraea typhae</name>
    <dbReference type="NCBI Taxonomy" id="2603600"/>
    <lineage>
        <taxon>Bacteria</taxon>
        <taxon>Bacillati</taxon>
        <taxon>Actinomycetota</taxon>
        <taxon>Actinomycetes</taxon>
        <taxon>Streptosporangiales</taxon>
        <taxon>Streptosporangiaceae</taxon>
        <taxon>Nonomuraea</taxon>
    </lineage>
</organism>
<protein>
    <submittedName>
        <fullName evidence="2">Uncharacterized protein</fullName>
    </submittedName>
</protein>
<evidence type="ECO:0000256" key="1">
    <source>
        <dbReference type="SAM" id="MobiDB-lite"/>
    </source>
</evidence>
<dbReference type="EMBL" id="JBITGY010000002">
    <property type="protein sequence ID" value="MFI6497458.1"/>
    <property type="molecule type" value="Genomic_DNA"/>
</dbReference>
<feature type="compositionally biased region" description="Pro residues" evidence="1">
    <location>
        <begin position="57"/>
        <end position="67"/>
    </location>
</feature>
<comment type="caution">
    <text evidence="2">The sequence shown here is derived from an EMBL/GenBank/DDBJ whole genome shotgun (WGS) entry which is preliminary data.</text>
</comment>
<name>A0ABW7YNQ2_9ACTN</name>
<gene>
    <name evidence="2" type="ORF">ACIBG2_08745</name>
</gene>
<sequence length="74" mass="7462">MTAAVWRPRDSEASGQVAELPLGVRGLTARASSAAGTEREVAALAPGVAEVRVTPDAPSPVRLPPPCTTAGARS</sequence>
<feature type="region of interest" description="Disordered" evidence="1">
    <location>
        <begin position="55"/>
        <end position="74"/>
    </location>
</feature>
<keyword evidence="3" id="KW-1185">Reference proteome</keyword>
<dbReference type="RefSeq" id="WP_397080309.1">
    <property type="nucleotide sequence ID" value="NZ_JBITGY010000002.1"/>
</dbReference>
<dbReference type="Proteomes" id="UP001612741">
    <property type="component" value="Unassembled WGS sequence"/>
</dbReference>
<accession>A0ABW7YNQ2</accession>